<keyword evidence="3" id="KW-0804">Transcription</keyword>
<dbReference type="Proteomes" id="UP000215188">
    <property type="component" value="Unassembled WGS sequence"/>
</dbReference>
<keyword evidence="1" id="KW-0805">Transcription regulation</keyword>
<dbReference type="Pfam" id="PF00027">
    <property type="entry name" value="cNMP_binding"/>
    <property type="match status" value="1"/>
</dbReference>
<organism evidence="5 6">
    <name type="scientific">Polynucleobacter cosmopolitanus</name>
    <dbReference type="NCBI Taxonomy" id="351345"/>
    <lineage>
        <taxon>Bacteria</taxon>
        <taxon>Pseudomonadati</taxon>
        <taxon>Pseudomonadota</taxon>
        <taxon>Betaproteobacteria</taxon>
        <taxon>Burkholderiales</taxon>
        <taxon>Burkholderiaceae</taxon>
        <taxon>Polynucleobacter</taxon>
    </lineage>
</organism>
<dbReference type="InterPro" id="IPR018490">
    <property type="entry name" value="cNMP-bd_dom_sf"/>
</dbReference>
<dbReference type="InterPro" id="IPR014710">
    <property type="entry name" value="RmlC-like_jellyroll"/>
</dbReference>
<dbReference type="OrthoDB" id="8558412at2"/>
<dbReference type="RefSeq" id="WP_089515097.1">
    <property type="nucleotide sequence ID" value="NZ_NJGG01000001.1"/>
</dbReference>
<sequence length="228" mass="26188">MEANSFMENCPWFECLTPDELARVHQELTVKHIAKNEYVCRKGEMPEFWYGVTSGLIKANNVSPGGKSITYMAIPSGSWFGESPLVRKEVVRSYDAIAMRDSVLTCLPKETFHWLLSKNIAFNHYIINQINERLFHFISMIESERFLDTNSRVAKIIAGLFNQHLYPGQSTALKLSQEEVGFLTGLSRQRTNMALKKLESLDYIKINYGEIEVTNLEMLKKMGNDTYE</sequence>
<dbReference type="InterPro" id="IPR000595">
    <property type="entry name" value="cNMP-bd_dom"/>
</dbReference>
<dbReference type="InterPro" id="IPR012318">
    <property type="entry name" value="HTH_CRP"/>
</dbReference>
<dbReference type="CDD" id="cd00038">
    <property type="entry name" value="CAP_ED"/>
    <property type="match status" value="1"/>
</dbReference>
<dbReference type="SMART" id="SM00419">
    <property type="entry name" value="HTH_CRP"/>
    <property type="match status" value="1"/>
</dbReference>
<dbReference type="Pfam" id="PF13545">
    <property type="entry name" value="HTH_Crp_2"/>
    <property type="match status" value="1"/>
</dbReference>
<dbReference type="InterPro" id="IPR036390">
    <property type="entry name" value="WH_DNA-bd_sf"/>
</dbReference>
<dbReference type="GO" id="GO:0005829">
    <property type="term" value="C:cytosol"/>
    <property type="evidence" value="ECO:0007669"/>
    <property type="project" value="TreeGrafter"/>
</dbReference>
<dbReference type="InterPro" id="IPR050397">
    <property type="entry name" value="Env_Response_Regulators"/>
</dbReference>
<keyword evidence="6" id="KW-1185">Reference proteome</keyword>
<dbReference type="Gene3D" id="2.60.120.10">
    <property type="entry name" value="Jelly Rolls"/>
    <property type="match status" value="1"/>
</dbReference>
<dbReference type="PANTHER" id="PTHR24567">
    <property type="entry name" value="CRP FAMILY TRANSCRIPTIONAL REGULATORY PROTEIN"/>
    <property type="match status" value="1"/>
</dbReference>
<dbReference type="Gene3D" id="1.10.10.10">
    <property type="entry name" value="Winged helix-like DNA-binding domain superfamily/Winged helix DNA-binding domain"/>
    <property type="match status" value="1"/>
</dbReference>
<dbReference type="GO" id="GO:0003677">
    <property type="term" value="F:DNA binding"/>
    <property type="evidence" value="ECO:0007669"/>
    <property type="project" value="UniProtKB-KW"/>
</dbReference>
<dbReference type="AlphaFoldDB" id="A0A229FWY0"/>
<dbReference type="GO" id="GO:0003700">
    <property type="term" value="F:DNA-binding transcription factor activity"/>
    <property type="evidence" value="ECO:0007669"/>
    <property type="project" value="TreeGrafter"/>
</dbReference>
<evidence type="ECO:0000259" key="4">
    <source>
        <dbReference type="PROSITE" id="PS50042"/>
    </source>
</evidence>
<evidence type="ECO:0000256" key="1">
    <source>
        <dbReference type="ARBA" id="ARBA00023015"/>
    </source>
</evidence>
<dbReference type="SMART" id="SM00100">
    <property type="entry name" value="cNMP"/>
    <property type="match status" value="1"/>
</dbReference>
<comment type="caution">
    <text evidence="5">The sequence shown here is derived from an EMBL/GenBank/DDBJ whole genome shotgun (WGS) entry which is preliminary data.</text>
</comment>
<protein>
    <submittedName>
        <fullName evidence="5">Crp/Fnr family transcriptional regulator</fullName>
    </submittedName>
</protein>
<dbReference type="PROSITE" id="PS50042">
    <property type="entry name" value="CNMP_BINDING_3"/>
    <property type="match status" value="1"/>
</dbReference>
<dbReference type="PANTHER" id="PTHR24567:SF68">
    <property type="entry name" value="DNA-BINDING TRANSCRIPTIONAL DUAL REGULATOR CRP"/>
    <property type="match status" value="1"/>
</dbReference>
<feature type="domain" description="Cyclic nucleotide-binding" evidence="4">
    <location>
        <begin position="12"/>
        <end position="133"/>
    </location>
</feature>
<dbReference type="EMBL" id="NJGG01000001">
    <property type="protein sequence ID" value="OXL16068.1"/>
    <property type="molecule type" value="Genomic_DNA"/>
</dbReference>
<proteinExistence type="predicted"/>
<dbReference type="InterPro" id="IPR036388">
    <property type="entry name" value="WH-like_DNA-bd_sf"/>
</dbReference>
<evidence type="ECO:0000313" key="5">
    <source>
        <dbReference type="EMBL" id="OXL16068.1"/>
    </source>
</evidence>
<keyword evidence="2" id="KW-0238">DNA-binding</keyword>
<gene>
    <name evidence="5" type="ORF">AOC33_02995</name>
</gene>
<dbReference type="SUPFAM" id="SSF46785">
    <property type="entry name" value="Winged helix' DNA-binding domain"/>
    <property type="match status" value="1"/>
</dbReference>
<reference evidence="5 6" key="1">
    <citation type="submission" date="2017-06" db="EMBL/GenBank/DDBJ databases">
        <title>Reclassification of a Polynucleobacter cosmopolitanus strain isolated from tropical Lake Victoria as Polynucleobacter victoriensis comb. nov.</title>
        <authorList>
            <person name="Hahn M.W."/>
        </authorList>
    </citation>
    <scope>NUCLEOTIDE SEQUENCE [LARGE SCALE GENOMIC DNA]</scope>
    <source>
        <strain evidence="5 6">MWH-MoIso2</strain>
    </source>
</reference>
<evidence type="ECO:0000256" key="3">
    <source>
        <dbReference type="ARBA" id="ARBA00023163"/>
    </source>
</evidence>
<dbReference type="SUPFAM" id="SSF51206">
    <property type="entry name" value="cAMP-binding domain-like"/>
    <property type="match status" value="1"/>
</dbReference>
<evidence type="ECO:0000313" key="6">
    <source>
        <dbReference type="Proteomes" id="UP000215188"/>
    </source>
</evidence>
<accession>A0A229FWY0</accession>
<name>A0A229FWY0_9BURK</name>
<evidence type="ECO:0000256" key="2">
    <source>
        <dbReference type="ARBA" id="ARBA00023125"/>
    </source>
</evidence>